<reference evidence="1 2" key="1">
    <citation type="journal article" date="2018" name="New Phytol.">
        <title>Phylogenomics of Endogonaceae and evolution of mycorrhizas within Mucoromycota.</title>
        <authorList>
            <person name="Chang Y."/>
            <person name="Desiro A."/>
            <person name="Na H."/>
            <person name="Sandor L."/>
            <person name="Lipzen A."/>
            <person name="Clum A."/>
            <person name="Barry K."/>
            <person name="Grigoriev I.V."/>
            <person name="Martin F.M."/>
            <person name="Stajich J.E."/>
            <person name="Smith M.E."/>
            <person name="Bonito G."/>
            <person name="Spatafora J.W."/>
        </authorList>
    </citation>
    <scope>NUCLEOTIDE SEQUENCE [LARGE SCALE GENOMIC DNA]</scope>
    <source>
        <strain evidence="1 2">AD002</strain>
    </source>
</reference>
<dbReference type="AlphaFoldDB" id="A0A433QDB4"/>
<dbReference type="EMBL" id="RBNJ01007789">
    <property type="protein sequence ID" value="RUS27783.1"/>
    <property type="molecule type" value="Genomic_DNA"/>
</dbReference>
<evidence type="ECO:0000313" key="1">
    <source>
        <dbReference type="EMBL" id="RUS27783.1"/>
    </source>
</evidence>
<evidence type="ECO:0000313" key="2">
    <source>
        <dbReference type="Proteomes" id="UP000274822"/>
    </source>
</evidence>
<comment type="caution">
    <text evidence="1">The sequence shown here is derived from an EMBL/GenBank/DDBJ whole genome shotgun (WGS) entry which is preliminary data.</text>
</comment>
<protein>
    <submittedName>
        <fullName evidence="1">Uncharacterized protein</fullName>
    </submittedName>
</protein>
<proteinExistence type="predicted"/>
<name>A0A433QDB4_9FUNG</name>
<sequence length="65" mass="7124">MRDELAALAGGDLDLLAGDNGAGKGSTEKVDSLVDRVGLNGGVDNFLDELFLEILREEKWKRYEK</sequence>
<gene>
    <name evidence="1" type="ORF">BC938DRAFT_482737</name>
</gene>
<accession>A0A433QDB4</accession>
<organism evidence="1 2">
    <name type="scientific">Jimgerdemannia flammicorona</name>
    <dbReference type="NCBI Taxonomy" id="994334"/>
    <lineage>
        <taxon>Eukaryota</taxon>
        <taxon>Fungi</taxon>
        <taxon>Fungi incertae sedis</taxon>
        <taxon>Mucoromycota</taxon>
        <taxon>Mucoromycotina</taxon>
        <taxon>Endogonomycetes</taxon>
        <taxon>Endogonales</taxon>
        <taxon>Endogonaceae</taxon>
        <taxon>Jimgerdemannia</taxon>
    </lineage>
</organism>
<dbReference type="Proteomes" id="UP000274822">
    <property type="component" value="Unassembled WGS sequence"/>
</dbReference>
<keyword evidence="2" id="KW-1185">Reference proteome</keyword>